<dbReference type="PANTHER" id="PTHR43684:SF1">
    <property type="entry name" value="ENOYL-COA DELTA ISOMERASE 2"/>
    <property type="match status" value="1"/>
</dbReference>
<dbReference type="EMBL" id="CP013070">
    <property type="protein sequence ID" value="APL96041.1"/>
    <property type="molecule type" value="Genomic_DNA"/>
</dbReference>
<dbReference type="PANTHER" id="PTHR43684">
    <property type="match status" value="1"/>
</dbReference>
<dbReference type="InterPro" id="IPR014748">
    <property type="entry name" value="Enoyl-CoA_hydra_C"/>
</dbReference>
<dbReference type="AlphaFoldDB" id="A0A1L5BT23"/>
<keyword evidence="3" id="KW-0576">Peroxisome</keyword>
<gene>
    <name evidence="5" type="ORF">SIDU_16830</name>
</gene>
<name>A0A1L5BT23_SPHIB</name>
<dbReference type="InterPro" id="IPR051053">
    <property type="entry name" value="ECH/Chromodomain_protein"/>
</dbReference>
<reference evidence="5 6" key="1">
    <citation type="journal article" date="2012" name="J. Bacteriol.">
        <title>Genome sequence of Sphingobium indicum B90A, a hexachlorocyclohexane-degrading bacterium.</title>
        <authorList>
            <person name="Anand S."/>
            <person name="Sangwan N."/>
            <person name="Lata P."/>
            <person name="Kaur J."/>
            <person name="Dua A."/>
            <person name="Singh A.K."/>
            <person name="Verma M."/>
            <person name="Kaur J."/>
            <person name="Khurana J.P."/>
            <person name="Khurana P."/>
            <person name="Mathur S."/>
            <person name="Lal R."/>
        </authorList>
    </citation>
    <scope>NUCLEOTIDE SEQUENCE [LARGE SCALE GENOMIC DNA]</scope>
    <source>
        <strain evidence="6">DSM 16412 / CCM 7286 / MTCC 6364 / B90A</strain>
    </source>
</reference>
<dbReference type="SUPFAM" id="SSF52096">
    <property type="entry name" value="ClpP/crotonase"/>
    <property type="match status" value="1"/>
</dbReference>
<dbReference type="KEGG" id="sinb:SIDU_16830"/>
<dbReference type="Pfam" id="PF00378">
    <property type="entry name" value="ECH_1"/>
    <property type="match status" value="1"/>
</dbReference>
<dbReference type="InterPro" id="IPR029045">
    <property type="entry name" value="ClpP/crotonase-like_dom_sf"/>
</dbReference>
<evidence type="ECO:0000256" key="3">
    <source>
        <dbReference type="ARBA" id="ARBA00023140"/>
    </source>
</evidence>
<evidence type="ECO:0000256" key="1">
    <source>
        <dbReference type="ARBA" id="ARBA00004275"/>
    </source>
</evidence>
<organism evidence="5 6">
    <name type="scientific">Sphingobium indicum (strain DSM 16412 / CCM 7286 / MTCC 6364 / B90A)</name>
    <dbReference type="NCBI Taxonomy" id="861109"/>
    <lineage>
        <taxon>Bacteria</taxon>
        <taxon>Pseudomonadati</taxon>
        <taxon>Pseudomonadota</taxon>
        <taxon>Alphaproteobacteria</taxon>
        <taxon>Sphingomonadales</taxon>
        <taxon>Sphingomonadaceae</taxon>
        <taxon>Sphingobium</taxon>
    </lineage>
</organism>
<evidence type="ECO:0000256" key="4">
    <source>
        <dbReference type="ARBA" id="ARBA00023235"/>
    </source>
</evidence>
<dbReference type="GO" id="GO:0004165">
    <property type="term" value="F:delta(3)-delta(2)-enoyl-CoA isomerase activity"/>
    <property type="evidence" value="ECO:0007669"/>
    <property type="project" value="UniProtKB-ARBA"/>
</dbReference>
<dbReference type="InterPro" id="IPR001753">
    <property type="entry name" value="Enoyl-CoA_hydra/iso"/>
</dbReference>
<dbReference type="RefSeq" id="WP_007682911.1">
    <property type="nucleotide sequence ID" value="NZ_CP013070.1"/>
</dbReference>
<accession>A0A1L5BT23</accession>
<protein>
    <submittedName>
        <fullName evidence="5">Enoyl-CoA hydratase</fullName>
    </submittedName>
</protein>
<dbReference type="CDD" id="cd06558">
    <property type="entry name" value="crotonase-like"/>
    <property type="match status" value="1"/>
</dbReference>
<keyword evidence="4" id="KW-0413">Isomerase</keyword>
<dbReference type="Proteomes" id="UP000004550">
    <property type="component" value="Chromosome"/>
</dbReference>
<dbReference type="Gene3D" id="1.10.12.10">
    <property type="entry name" value="Lyase 2-enoyl-coa Hydratase, Chain A, domain 2"/>
    <property type="match status" value="1"/>
</dbReference>
<evidence type="ECO:0000256" key="2">
    <source>
        <dbReference type="ARBA" id="ARBA00005254"/>
    </source>
</evidence>
<comment type="subcellular location">
    <subcellularLocation>
        <location evidence="1">Peroxisome</location>
    </subcellularLocation>
</comment>
<comment type="similarity">
    <text evidence="2">Belongs to the enoyl-CoA hydratase/isomerase family.</text>
</comment>
<evidence type="ECO:0000313" key="6">
    <source>
        <dbReference type="Proteomes" id="UP000004550"/>
    </source>
</evidence>
<dbReference type="Gene3D" id="3.90.226.10">
    <property type="entry name" value="2-enoyl-CoA Hydratase, Chain A, domain 1"/>
    <property type="match status" value="1"/>
</dbReference>
<proteinExistence type="inferred from homology"/>
<evidence type="ECO:0000313" key="5">
    <source>
        <dbReference type="EMBL" id="APL96041.1"/>
    </source>
</evidence>
<sequence>MNGPAITLDIDDGIAWLTLARPEKRNSVDPEFAFRLHELAERCAAERDIRSVVLTGSGKYFCVGGDIDAFSAAGEDAEAAVGALARSFHAGVHRLATMEKPLVTAINGPAAGAGLSLAILGDIALAAASAHFTSAYSAVGLTPDGGASWWLPRLVGMRRAQEMLFANRRIRAEEAAAIGLVTRMVPDDALRAEASAIASTLAKGPIRALARCRALLMESATADLAAQLDREAASIAKSAGAAEGREGVAAFLAKRPPRFA</sequence>